<evidence type="ECO:0000313" key="2">
    <source>
        <dbReference type="EMBL" id="VAW94702.1"/>
    </source>
</evidence>
<gene>
    <name evidence="2" type="ORF">MNBD_GAMMA20-201</name>
</gene>
<sequence length="159" mass="18202">RLYLFRDGHVLSRTRDHSKIESLLAAGKISEKELKNHPQRNLVTRCVGDRKRPPVPTFSEKIALEKKDIFLLCSDGLWDALDDDYMAETLQQTTLNKAIDRLAYQAEFRSYPEADNISVIALRWISDESDKPQEDETEEDELTQTLKALDAALEPGIRS</sequence>
<accession>A0A3B1A4P4</accession>
<dbReference type="InterPro" id="IPR036457">
    <property type="entry name" value="PPM-type-like_dom_sf"/>
</dbReference>
<dbReference type="EMBL" id="UOFU01000054">
    <property type="protein sequence ID" value="VAW94702.1"/>
    <property type="molecule type" value="Genomic_DNA"/>
</dbReference>
<dbReference type="InterPro" id="IPR001932">
    <property type="entry name" value="PPM-type_phosphatase-like_dom"/>
</dbReference>
<proteinExistence type="predicted"/>
<protein>
    <recommendedName>
        <fullName evidence="1">PPM-type phosphatase domain-containing protein</fullName>
    </recommendedName>
</protein>
<dbReference type="AlphaFoldDB" id="A0A3B1A4P4"/>
<dbReference type="SUPFAM" id="SSF81606">
    <property type="entry name" value="PP2C-like"/>
    <property type="match status" value="1"/>
</dbReference>
<dbReference type="PROSITE" id="PS51746">
    <property type="entry name" value="PPM_2"/>
    <property type="match status" value="1"/>
</dbReference>
<name>A0A3B1A4P4_9ZZZZ</name>
<reference evidence="2" key="1">
    <citation type="submission" date="2018-06" db="EMBL/GenBank/DDBJ databases">
        <authorList>
            <person name="Zhirakovskaya E."/>
        </authorList>
    </citation>
    <scope>NUCLEOTIDE SEQUENCE</scope>
</reference>
<organism evidence="2">
    <name type="scientific">hydrothermal vent metagenome</name>
    <dbReference type="NCBI Taxonomy" id="652676"/>
    <lineage>
        <taxon>unclassified sequences</taxon>
        <taxon>metagenomes</taxon>
        <taxon>ecological metagenomes</taxon>
    </lineage>
</organism>
<evidence type="ECO:0000259" key="1">
    <source>
        <dbReference type="PROSITE" id="PS51746"/>
    </source>
</evidence>
<dbReference type="Gene3D" id="3.60.40.10">
    <property type="entry name" value="PPM-type phosphatase domain"/>
    <property type="match status" value="1"/>
</dbReference>
<feature type="non-terminal residue" evidence="2">
    <location>
        <position position="1"/>
    </location>
</feature>
<feature type="domain" description="PPM-type phosphatase" evidence="1">
    <location>
        <begin position="1"/>
        <end position="124"/>
    </location>
</feature>